<proteinExistence type="predicted"/>
<dbReference type="Proteomes" id="UP000663992">
    <property type="component" value="Unassembled WGS sequence"/>
</dbReference>
<keyword evidence="2" id="KW-1185">Reference proteome</keyword>
<dbReference type="PANTHER" id="PTHR37950:SF1">
    <property type="entry name" value="4-HYDROXYPHENYLACETATE CATABOLISM PROTEIN"/>
    <property type="match status" value="1"/>
</dbReference>
<dbReference type="InterPro" id="IPR004220">
    <property type="entry name" value="5-COMe_2-OHmuconate_Isoase"/>
</dbReference>
<sequence>MPHCIVEYSKALEARIMPESLLQAVYQGAVDSDLFTPSAIKSRAIACDYYLVGDQVADFIHISLRILSGRTDEQKSRLSSAVLARVMALNLSQLSLSVEVLDIHTESYAKELL</sequence>
<name>A0ABS3CTY3_9ALTE</name>
<dbReference type="InterPro" id="IPR014347">
    <property type="entry name" value="Tautomerase/MIF_sf"/>
</dbReference>
<comment type="caution">
    <text evidence="1">The sequence shown here is derived from an EMBL/GenBank/DDBJ whole genome shotgun (WGS) entry which is preliminary data.</text>
</comment>
<dbReference type="EMBL" id="JAFKCS010000006">
    <property type="protein sequence ID" value="MBN7819974.1"/>
    <property type="molecule type" value="Genomic_DNA"/>
</dbReference>
<dbReference type="Pfam" id="PF02962">
    <property type="entry name" value="CHMI"/>
    <property type="match status" value="1"/>
</dbReference>
<dbReference type="CDD" id="cd00580">
    <property type="entry name" value="CHMI"/>
    <property type="match status" value="1"/>
</dbReference>
<dbReference type="Gene3D" id="3.30.429.10">
    <property type="entry name" value="Macrophage Migration Inhibitory Factor"/>
    <property type="match status" value="1"/>
</dbReference>
<accession>A0ABS3CTY3</accession>
<evidence type="ECO:0000313" key="1">
    <source>
        <dbReference type="EMBL" id="MBN7819974.1"/>
    </source>
</evidence>
<protein>
    <submittedName>
        <fullName evidence="1">5-carboxymethyl-2-hydroxymuconate Delta-isomerase</fullName>
    </submittedName>
</protein>
<reference evidence="1 2" key="1">
    <citation type="submission" date="2021-03" db="EMBL/GenBank/DDBJ databases">
        <title>novel species isolated from a fishpond in China.</title>
        <authorList>
            <person name="Lu H."/>
            <person name="Cai Z."/>
        </authorList>
    </citation>
    <scope>NUCLEOTIDE SEQUENCE [LARGE SCALE GENOMIC DNA]</scope>
    <source>
        <strain evidence="1 2">Y57</strain>
    </source>
</reference>
<dbReference type="PANTHER" id="PTHR37950">
    <property type="entry name" value="4-HYDROXYPHENYLACETATE CATABOLISM PROTEIN"/>
    <property type="match status" value="1"/>
</dbReference>
<organism evidence="1 2">
    <name type="scientific">Bowmanella yangjiangensis</name>
    <dbReference type="NCBI Taxonomy" id="2811230"/>
    <lineage>
        <taxon>Bacteria</taxon>
        <taxon>Pseudomonadati</taxon>
        <taxon>Pseudomonadota</taxon>
        <taxon>Gammaproteobacteria</taxon>
        <taxon>Alteromonadales</taxon>
        <taxon>Alteromonadaceae</taxon>
        <taxon>Bowmanella</taxon>
    </lineage>
</organism>
<dbReference type="RefSeq" id="WP_206593804.1">
    <property type="nucleotide sequence ID" value="NZ_JAFKCS010000006.1"/>
</dbReference>
<gene>
    <name evidence="1" type="ORF">J0A65_08855</name>
</gene>
<dbReference type="SUPFAM" id="SSF55331">
    <property type="entry name" value="Tautomerase/MIF"/>
    <property type="match status" value="1"/>
</dbReference>
<evidence type="ECO:0000313" key="2">
    <source>
        <dbReference type="Proteomes" id="UP000663992"/>
    </source>
</evidence>